<accession>C5A2C3</accession>
<dbReference type="KEGG" id="tga:TGAM_2040"/>
<dbReference type="PaxDb" id="593117-TGAM_2040"/>
<dbReference type="Proteomes" id="UP000001488">
    <property type="component" value="Chromosome"/>
</dbReference>
<dbReference type="PATRIC" id="fig|593117.10.peg.2051"/>
<keyword evidence="1" id="KW-0812">Transmembrane</keyword>
<evidence type="ECO:0000313" key="2">
    <source>
        <dbReference type="EMBL" id="ACS34542.1"/>
    </source>
</evidence>
<dbReference type="EMBL" id="CP001398">
    <property type="protein sequence ID" value="ACS34542.1"/>
    <property type="molecule type" value="Genomic_DNA"/>
</dbReference>
<dbReference type="AlphaFoldDB" id="C5A2C3"/>
<keyword evidence="3" id="KW-1185">Reference proteome</keyword>
<keyword evidence="1" id="KW-0472">Membrane</keyword>
<proteinExistence type="predicted"/>
<evidence type="ECO:0000313" key="3">
    <source>
        <dbReference type="Proteomes" id="UP000001488"/>
    </source>
</evidence>
<dbReference type="HOGENOM" id="CLU_2695956_0_0_2"/>
<evidence type="ECO:0000256" key="1">
    <source>
        <dbReference type="SAM" id="Phobius"/>
    </source>
</evidence>
<feature type="transmembrane region" description="Helical" evidence="1">
    <location>
        <begin position="24"/>
        <end position="41"/>
    </location>
</feature>
<dbReference type="eggNOG" id="arCOG08612">
    <property type="taxonomic scope" value="Archaea"/>
</dbReference>
<protein>
    <submittedName>
        <fullName evidence="2">Uncharacterized protein</fullName>
    </submittedName>
</protein>
<feature type="transmembrane region" description="Helical" evidence="1">
    <location>
        <begin position="47"/>
        <end position="66"/>
    </location>
</feature>
<sequence length="85" mass="9099">MSSVVNVSDTDERIAGLQKTYRKLMMIGLATLLAAFALLILRPFGSASLVLGAILFPVAMIPLELARRTAQRMALIALGGVDRKA</sequence>
<gene>
    <name evidence="2" type="ordered locus">TGAM_2040</name>
</gene>
<organism evidence="2 3">
    <name type="scientific">Thermococcus gammatolerans (strain DSM 15229 / JCM 11827 / EJ3)</name>
    <dbReference type="NCBI Taxonomy" id="593117"/>
    <lineage>
        <taxon>Archaea</taxon>
        <taxon>Methanobacteriati</taxon>
        <taxon>Methanobacteriota</taxon>
        <taxon>Thermococci</taxon>
        <taxon>Thermococcales</taxon>
        <taxon>Thermococcaceae</taxon>
        <taxon>Thermococcus</taxon>
    </lineage>
</organism>
<dbReference type="STRING" id="593117.TGAM_2040"/>
<name>C5A2C3_THEGJ</name>
<reference evidence="2 3" key="1">
    <citation type="journal article" date="2007" name="Genome Biol.">
        <title>Genome analysis and genome-wide proteomics of Thermococcus gammatolerans, the most radioresistant organism known amongst the Archaea.</title>
        <authorList>
            <person name="Zivanovic Y."/>
            <person name="Armengaud J."/>
            <person name="Lagorce A."/>
            <person name="Leplat C."/>
            <person name="Guerin P."/>
            <person name="Dutertre M."/>
            <person name="Anthouard V."/>
            <person name="Forterre P."/>
            <person name="Wincker P."/>
            <person name="Confalonieri F."/>
        </authorList>
    </citation>
    <scope>NUCLEOTIDE SEQUENCE [LARGE SCALE GENOMIC DNA]</scope>
    <source>
        <strain evidence="3">DSM 15229 / JCM 11827 / EJ3</strain>
    </source>
</reference>
<keyword evidence="1" id="KW-1133">Transmembrane helix</keyword>